<dbReference type="Gene3D" id="2.40.10.10">
    <property type="entry name" value="Trypsin-like serine proteases"/>
    <property type="match status" value="2"/>
</dbReference>
<feature type="compositionally biased region" description="Polar residues" evidence="1">
    <location>
        <begin position="172"/>
        <end position="186"/>
    </location>
</feature>
<dbReference type="PANTHER" id="PTHR43019">
    <property type="entry name" value="SERINE ENDOPROTEASE DEGS"/>
    <property type="match status" value="1"/>
</dbReference>
<dbReference type="GO" id="GO:0006508">
    <property type="term" value="P:proteolysis"/>
    <property type="evidence" value="ECO:0007669"/>
    <property type="project" value="InterPro"/>
</dbReference>
<evidence type="ECO:0000313" key="2">
    <source>
        <dbReference type="EMBL" id="AXA34886.1"/>
    </source>
</evidence>
<dbReference type="Proteomes" id="UP000262583">
    <property type="component" value="Chromosome"/>
</dbReference>
<dbReference type="InterPro" id="IPR043504">
    <property type="entry name" value="Peptidase_S1_PA_chymotrypsin"/>
</dbReference>
<dbReference type="PRINTS" id="PR00834">
    <property type="entry name" value="PROTEASES2C"/>
</dbReference>
<dbReference type="PANTHER" id="PTHR43019:SF23">
    <property type="entry name" value="PROTEASE DO-LIKE 5, CHLOROPLASTIC"/>
    <property type="match status" value="1"/>
</dbReference>
<gene>
    <name evidence="2" type="ORF">BRCON_0109</name>
</gene>
<feature type="compositionally biased region" description="Polar residues" evidence="1">
    <location>
        <begin position="140"/>
        <end position="149"/>
    </location>
</feature>
<reference evidence="2 3" key="1">
    <citation type="submission" date="2018-05" db="EMBL/GenBank/DDBJ databases">
        <title>A metagenomic window into the 2 km-deep terrestrial subsurface aquifer revealed taxonomically and functionally diverse microbial community comprising novel uncultured bacterial lineages.</title>
        <authorList>
            <person name="Kadnikov V.V."/>
            <person name="Mardanov A.V."/>
            <person name="Beletsky A.V."/>
            <person name="Banks D."/>
            <person name="Pimenov N.V."/>
            <person name="Frank Y.A."/>
            <person name="Karnachuk O.V."/>
            <person name="Ravin N.V."/>
        </authorList>
    </citation>
    <scope>NUCLEOTIDE SEQUENCE [LARGE SCALE GENOMIC DNA]</scope>
    <source>
        <strain evidence="2">BY</strain>
    </source>
</reference>
<dbReference type="Pfam" id="PF13365">
    <property type="entry name" value="Trypsin_2"/>
    <property type="match status" value="1"/>
</dbReference>
<accession>A0A2Z4Y1U1</accession>
<protein>
    <recommendedName>
        <fullName evidence="4">Serine protease</fullName>
    </recommendedName>
</protein>
<dbReference type="InterPro" id="IPR009003">
    <property type="entry name" value="Peptidase_S1_PA"/>
</dbReference>
<name>A0A2Z4Y1U1_SUMC1</name>
<dbReference type="GO" id="GO:0004252">
    <property type="term" value="F:serine-type endopeptidase activity"/>
    <property type="evidence" value="ECO:0007669"/>
    <property type="project" value="InterPro"/>
</dbReference>
<dbReference type="EMBL" id="CP030759">
    <property type="protein sequence ID" value="AXA34886.1"/>
    <property type="molecule type" value="Genomic_DNA"/>
</dbReference>
<evidence type="ECO:0000256" key="1">
    <source>
        <dbReference type="SAM" id="MobiDB-lite"/>
    </source>
</evidence>
<sequence length="205" mass="22143">MIIEFVNGRQHPAEIVATDSEHDLALLRVSEKVSGAPAELRPFDLVRGDEVRIAGLFDPSGFWVTNGRITALNVLDGFAMADAKVRSGYSGGPVFATNGEVVGMLSQRDEARHAIFVRSDVILAFLEAYEQYSGERVNRRSLSQPSKSASLLPRGDKKNSVPPTGAGKPPIQSESGQGSVIKSQAQRSSSPREPLPPRLRTFGSK</sequence>
<evidence type="ECO:0008006" key="4">
    <source>
        <dbReference type="Google" id="ProtNLM"/>
    </source>
</evidence>
<dbReference type="InterPro" id="IPR001940">
    <property type="entry name" value="Peptidase_S1C"/>
</dbReference>
<organism evidence="2 3">
    <name type="scientific">Sumerlaea chitinivorans</name>
    <dbReference type="NCBI Taxonomy" id="2250252"/>
    <lineage>
        <taxon>Bacteria</taxon>
        <taxon>Candidatus Sumerlaeota</taxon>
        <taxon>Candidatus Sumerlaeia</taxon>
        <taxon>Candidatus Sumerlaeales</taxon>
        <taxon>Candidatus Sumerlaeaceae</taxon>
        <taxon>Candidatus Sumerlaea</taxon>
    </lineage>
</organism>
<dbReference type="AlphaFoldDB" id="A0A2Z4Y1U1"/>
<dbReference type="KEGG" id="schv:BRCON_0109"/>
<evidence type="ECO:0000313" key="3">
    <source>
        <dbReference type="Proteomes" id="UP000262583"/>
    </source>
</evidence>
<dbReference type="SUPFAM" id="SSF50494">
    <property type="entry name" value="Trypsin-like serine proteases"/>
    <property type="match status" value="1"/>
</dbReference>
<feature type="region of interest" description="Disordered" evidence="1">
    <location>
        <begin position="136"/>
        <end position="205"/>
    </location>
</feature>
<proteinExistence type="predicted"/>